<protein>
    <submittedName>
        <fullName evidence="12">Fushi tarazu</fullName>
    </submittedName>
</protein>
<dbReference type="PANTHER" id="PTHR45659">
    <property type="entry name" value="HOMEOBOX PROTEIN HOX"/>
    <property type="match status" value="1"/>
</dbReference>
<dbReference type="InterPro" id="IPR001827">
    <property type="entry name" value="Homeobox_Antennapedia_CS"/>
</dbReference>
<reference evidence="12" key="1">
    <citation type="journal article" date="2010" name="Proc. Natl. Acad. Sci. U.S.A.">
        <title>Surprising flexibility in a conserved Hox transcription factor over 550 million years of evolution.</title>
        <authorList>
            <person name="Heffer A."/>
            <person name="Shultz J.W."/>
            <person name="Pick L."/>
        </authorList>
    </citation>
    <scope>NUCLEOTIDE SEQUENCE</scope>
</reference>
<dbReference type="InterPro" id="IPR050296">
    <property type="entry name" value="Antp_homeobox"/>
</dbReference>
<evidence type="ECO:0000256" key="7">
    <source>
        <dbReference type="PROSITE-ProRule" id="PRU00108"/>
    </source>
</evidence>
<accession>E5L398</accession>
<evidence type="ECO:0000256" key="9">
    <source>
        <dbReference type="RuleBase" id="RU004442"/>
    </source>
</evidence>
<dbReference type="GO" id="GO:0000122">
    <property type="term" value="P:negative regulation of transcription by RNA polymerase II"/>
    <property type="evidence" value="ECO:0007669"/>
    <property type="project" value="TreeGrafter"/>
</dbReference>
<feature type="compositionally biased region" description="Polar residues" evidence="10">
    <location>
        <begin position="133"/>
        <end position="148"/>
    </location>
</feature>
<dbReference type="PANTHER" id="PTHR45659:SF4">
    <property type="entry name" value="HOMEOBOX PROTEIN ABDOMINAL-A"/>
    <property type="match status" value="1"/>
</dbReference>
<reference evidence="13" key="2">
    <citation type="journal article" date="2017" name="Development">
        <title>Conservation and variation in pair-rule gene expression and function in the intermediate-germ beetle Dermestes maculatus.</title>
        <authorList>
            <person name="Xiang J."/>
            <person name="Reding K."/>
            <person name="Heffer A."/>
            <person name="Pick L."/>
        </authorList>
    </citation>
    <scope>NUCLEOTIDE SEQUENCE</scope>
</reference>
<evidence type="ECO:0000313" key="13">
    <source>
        <dbReference type="EMBL" id="ATU89125.1"/>
    </source>
</evidence>
<keyword evidence="4 7" id="KW-0238">DNA-binding</keyword>
<dbReference type="GO" id="GO:0000981">
    <property type="term" value="F:DNA-binding transcription factor activity, RNA polymerase II-specific"/>
    <property type="evidence" value="ECO:0007669"/>
    <property type="project" value="InterPro"/>
</dbReference>
<evidence type="ECO:0000256" key="10">
    <source>
        <dbReference type="SAM" id="MobiDB-lite"/>
    </source>
</evidence>
<feature type="domain" description="Homeobox" evidence="11">
    <location>
        <begin position="246"/>
        <end position="306"/>
    </location>
</feature>
<dbReference type="GO" id="GO:0009952">
    <property type="term" value="P:anterior/posterior pattern specification"/>
    <property type="evidence" value="ECO:0007669"/>
    <property type="project" value="TreeGrafter"/>
</dbReference>
<comment type="subcellular location">
    <subcellularLocation>
        <location evidence="1 7 8">Nucleus</location>
    </subcellularLocation>
</comment>
<dbReference type="PRINTS" id="PR00024">
    <property type="entry name" value="HOMEOBOX"/>
</dbReference>
<feature type="DNA-binding region" description="Homeobox" evidence="7">
    <location>
        <begin position="248"/>
        <end position="307"/>
    </location>
</feature>
<evidence type="ECO:0000256" key="2">
    <source>
        <dbReference type="ARBA" id="ARBA00009107"/>
    </source>
</evidence>
<dbReference type="PROSITE" id="PS50071">
    <property type="entry name" value="HOMEOBOX_2"/>
    <property type="match status" value="1"/>
</dbReference>
<evidence type="ECO:0000256" key="3">
    <source>
        <dbReference type="ARBA" id="ARBA00022473"/>
    </source>
</evidence>
<dbReference type="SMART" id="SM00389">
    <property type="entry name" value="HOX"/>
    <property type="match status" value="1"/>
</dbReference>
<dbReference type="PRINTS" id="PR00025">
    <property type="entry name" value="ANTENNAPEDIA"/>
</dbReference>
<keyword evidence="6 7" id="KW-0539">Nucleus</keyword>
<evidence type="ECO:0000256" key="4">
    <source>
        <dbReference type="ARBA" id="ARBA00023125"/>
    </source>
</evidence>
<name>E5L398_9COLE</name>
<evidence type="ECO:0000256" key="5">
    <source>
        <dbReference type="ARBA" id="ARBA00023155"/>
    </source>
</evidence>
<dbReference type="SUPFAM" id="SSF46689">
    <property type="entry name" value="Homeodomain-like"/>
    <property type="match status" value="1"/>
</dbReference>
<dbReference type="InterPro" id="IPR001356">
    <property type="entry name" value="HD"/>
</dbReference>
<evidence type="ECO:0000256" key="8">
    <source>
        <dbReference type="RuleBase" id="RU000682"/>
    </source>
</evidence>
<dbReference type="GO" id="GO:0000978">
    <property type="term" value="F:RNA polymerase II cis-regulatory region sequence-specific DNA binding"/>
    <property type="evidence" value="ECO:0007669"/>
    <property type="project" value="TreeGrafter"/>
</dbReference>
<evidence type="ECO:0000256" key="1">
    <source>
        <dbReference type="ARBA" id="ARBA00004123"/>
    </source>
</evidence>
<dbReference type="InterPro" id="IPR017970">
    <property type="entry name" value="Homeobox_CS"/>
</dbReference>
<dbReference type="Pfam" id="PF00046">
    <property type="entry name" value="Homeodomain"/>
    <property type="match status" value="1"/>
</dbReference>
<sequence length="377" mass="43107">MSASTGYNYDYWSQHPTTYQQYRSNIPLSSSERPLTNYNVSPASLNYNNEIDNYRSVTNLNGFNPYGYMNEGLLKTVNNFDKLRSTVNDYGISADIISNNEPIINPTHSENYNIQNTFSPNFQVHNPSGGLNDATNISPKMSTDTTISPKKEIEDDSPALRALLTKPHIRKPYDFYETNKPIDYQNQFYSHVNEFACNKNIKTTPTPAVIPQDEINSSENISNTNSVTPTNNIYPWMKANAEATNHGGKRTRQTYTRYQTLELEKEFHFNKYLTRRRRIEIAHALCLSERQIKIWFQNRRMKAKKDNKFTLQEFTEDINMNQNQLIANSPCANNALYMSNVSPQETSTGGQEPNALNEGIVEALTQFRNISGPPCIS</sequence>
<dbReference type="AlphaFoldDB" id="E5L398"/>
<keyword evidence="5 7" id="KW-0371">Homeobox</keyword>
<comment type="similarity">
    <text evidence="2 9">Belongs to the Antp homeobox family.</text>
</comment>
<dbReference type="InterPro" id="IPR020479">
    <property type="entry name" value="HD_metazoa"/>
</dbReference>
<evidence type="ECO:0000256" key="6">
    <source>
        <dbReference type="ARBA" id="ARBA00023242"/>
    </source>
</evidence>
<gene>
    <name evidence="12" type="primary">ftz</name>
</gene>
<proteinExistence type="evidence at transcript level"/>
<feature type="region of interest" description="Disordered" evidence="10">
    <location>
        <begin position="132"/>
        <end position="151"/>
    </location>
</feature>
<dbReference type="FunFam" id="1.10.10.60:FF:000055">
    <property type="entry name" value="Homeobox protein Hox-A5"/>
    <property type="match status" value="1"/>
</dbReference>
<evidence type="ECO:0000313" key="12">
    <source>
        <dbReference type="EMBL" id="ADQ27864.1"/>
    </source>
</evidence>
<dbReference type="CDD" id="cd00086">
    <property type="entry name" value="homeodomain"/>
    <property type="match status" value="1"/>
</dbReference>
<evidence type="ECO:0000259" key="11">
    <source>
        <dbReference type="PROSITE" id="PS50071"/>
    </source>
</evidence>
<organism evidence="12">
    <name type="scientific">Dermestes maculatus</name>
    <name type="common">common hide beetle</name>
    <dbReference type="NCBI Taxonomy" id="473951"/>
    <lineage>
        <taxon>Eukaryota</taxon>
        <taxon>Metazoa</taxon>
        <taxon>Ecdysozoa</taxon>
        <taxon>Arthropoda</taxon>
        <taxon>Hexapoda</taxon>
        <taxon>Insecta</taxon>
        <taxon>Pterygota</taxon>
        <taxon>Neoptera</taxon>
        <taxon>Endopterygota</taxon>
        <taxon>Coleoptera</taxon>
        <taxon>Polyphaga</taxon>
        <taxon>Bostrichiformia</taxon>
        <taxon>Dermestidae</taxon>
        <taxon>Dermestinae</taxon>
        <taxon>Dermestes</taxon>
    </lineage>
</organism>
<dbReference type="InterPro" id="IPR017995">
    <property type="entry name" value="Homeobox_antennapedia"/>
</dbReference>
<dbReference type="PROSITE" id="PS00027">
    <property type="entry name" value="HOMEOBOX_1"/>
    <property type="match status" value="1"/>
</dbReference>
<dbReference type="EMBL" id="HQ287865">
    <property type="protein sequence ID" value="ADQ27864.1"/>
    <property type="molecule type" value="mRNA"/>
</dbReference>
<dbReference type="GO" id="GO:0005634">
    <property type="term" value="C:nucleus"/>
    <property type="evidence" value="ECO:0007669"/>
    <property type="project" value="UniProtKB-SubCell"/>
</dbReference>
<dbReference type="PROSITE" id="PS00032">
    <property type="entry name" value="ANTENNAPEDIA"/>
    <property type="match status" value="1"/>
</dbReference>
<dbReference type="InterPro" id="IPR009057">
    <property type="entry name" value="Homeodomain-like_sf"/>
</dbReference>
<keyword evidence="3" id="KW-0217">Developmental protein</keyword>
<dbReference type="Gene3D" id="1.10.10.60">
    <property type="entry name" value="Homeodomain-like"/>
    <property type="match status" value="1"/>
</dbReference>
<dbReference type="EMBL" id="MG437053">
    <property type="protein sequence ID" value="ATU89125.1"/>
    <property type="molecule type" value="mRNA"/>
</dbReference>